<feature type="compositionally biased region" description="Basic and acidic residues" evidence="1">
    <location>
        <begin position="370"/>
        <end position="392"/>
    </location>
</feature>
<feature type="compositionally biased region" description="Basic and acidic residues" evidence="1">
    <location>
        <begin position="818"/>
        <end position="828"/>
    </location>
</feature>
<feature type="region of interest" description="Disordered" evidence="1">
    <location>
        <begin position="1521"/>
        <end position="1556"/>
    </location>
</feature>
<sequence length="1646" mass="185810">MTRLLALTPSHHHDPATALLLQHPAHAAQYAAQLAHAHGQQQQQQQQEAQAQHQQDIPEQRDEEEDQQKTENQSSSDDDEDDDDDDDDDDDKVERMMSGEEEEGSVMERTEEGQFKEEEEGEEETVESMKDDLKGRGGGEKAIEKKMKDSECTEQQEGDDVEREATEEMNDSQSEEKEVIENGAETTERTNDNQCVEQQEDKYGKVTIEEVEDSQYNELEEGVGAIEVMEVSQCCVEKREEEGVEAFEEMENNKERGEEQCEAEEAIERIQNSRCLEKEEEVTEITDNNQYLEKREEGRENEVTQETENGGGEVIEEMEENQIKTKTETEEDEKENQSPLRKEDTIERTEDKLCKEEGKDKIDIIVSQSEEEKGGEEEVKERVKEGGQDNGEKGLGVMKEGRTNTENEEGKEQIREERKEQIREERKEQIEEERKEQIEEERKEQIEVSQKGMEEGESEKGMKEDKLEMKQDIDNNESEMEEREIKNDTNTSRQIVEVEEGNQPKKKEGVETKVDVEEEKLVGEEMKVSQSEKVELEIIIIKKNYQSVTEEETTGEAGEKNNNNNSEMEEGLAELENENIKIDEPEELTEDKPNRMEGEEVKDEVKDRNRAKGNNSVKEKSEQEHHELQTHHDLEKTHNNNDDDDRDNNIELNPFQPVKDDDDDDIEAKKEDSRESEKDEFVSLHEYDDDRDDNIELNHFQPVEDDDDDDIEAKKDDSRESEKDDFVSLHEHTLENVIVAAGGGFSEREQKRECDCEVNIKVCLSCDGSSNNKNNKDSSLFLLCHSEISNAKDEVDVDDDENGDDSVDERGDDNDDGDEKRHLTENELVHHKIHSQDVFYKDVYEECDRKRNVGERERTVETSKEGKLMNTVEFEMSGDFNNLVCGTDAEEKECVPCNDNQSEEVVSEAAWEAEDNIEAMRNRFDVRNVCENFKYSREEQEQYEKNGIPEETNLMESELYDGKNKEKVAVAHKTKSLSNIMESCDQPSEDVKLTPNTTTHTPTTTTFGPSITTHTSSITTQGPSITNQGPSATNQGPSATNQNISRKSETLATLSSWLKTLPPAPLPGPQCTCKVPGTPPWKLAVTPDAAEEFVFETPTGGVMPWGSPCSSHAAFVAFSASSSPQCSKEVVKLRRSYYSASTHFLMDTTGPRLLSDRKKKSYSSDILKGFVGRKLDDERSGSDSEGISFPTQEDSMNLRCSNSKEVKERRWLFRSKSLWAPKIDQEEGVSVSPFTSPPPTLPSLSVCSSSSPVSPPLCSFSQKPFTTPSRWTRAIEGKRKSIQSCIFPDSYSEASSPSFVAKVPSRVQSEPNVAGRRPVRTAPAPSQKPSSSSSSSKSRSIRRRTIMSCISSDTDGEDFTPYIAAVGRDESPQFQNIMSTHSSDQVCKIPISDVDGRGHQQIKVLDLSDSLKRNKSCGALETIDPQLAQTESQRLFTDSRTPARMDSRLRHQFSLRKRPRPQSLIIIPESQVAQLETPSRLMESTSLRNPEGFVGLRTTKLSSCSQRSFLHPSNSNQCSISPVGSHTSASVDNECELKSPCRPPSSSTPSPCHQPLPHILRHEKEERARVEEVTARVMEGKKETGKIARSKSFTQGTAESLMGRLRSLGEGKGRSVSTAVSPTPPAPRPRSLFFRRPSPTSPDQDK</sequence>
<feature type="compositionally biased region" description="Acidic residues" evidence="1">
    <location>
        <begin position="117"/>
        <end position="126"/>
    </location>
</feature>
<feature type="compositionally biased region" description="Acidic residues" evidence="1">
    <location>
        <begin position="567"/>
        <end position="577"/>
    </location>
</feature>
<feature type="compositionally biased region" description="Polar residues" evidence="1">
    <location>
        <begin position="1021"/>
        <end position="1045"/>
    </location>
</feature>
<feature type="compositionally biased region" description="Polar residues" evidence="1">
    <location>
        <begin position="1521"/>
        <end position="1531"/>
    </location>
</feature>
<feature type="compositionally biased region" description="Acidic residues" evidence="1">
    <location>
        <begin position="76"/>
        <end position="91"/>
    </location>
</feature>
<evidence type="ECO:0000256" key="1">
    <source>
        <dbReference type="SAM" id="MobiDB-lite"/>
    </source>
</evidence>
<feature type="compositionally biased region" description="Acidic residues" evidence="1">
    <location>
        <begin position="152"/>
        <end position="170"/>
    </location>
</feature>
<feature type="compositionally biased region" description="Basic and acidic residues" evidence="1">
    <location>
        <begin position="667"/>
        <end position="688"/>
    </location>
</feature>
<feature type="compositionally biased region" description="Basic and acidic residues" evidence="1">
    <location>
        <begin position="617"/>
        <end position="641"/>
    </location>
</feature>
<feature type="compositionally biased region" description="Polar residues" evidence="1">
    <location>
        <begin position="1183"/>
        <end position="1200"/>
    </location>
</feature>
<organism evidence="2 3">
    <name type="scientific">Petrolisthes manimaculis</name>
    <dbReference type="NCBI Taxonomy" id="1843537"/>
    <lineage>
        <taxon>Eukaryota</taxon>
        <taxon>Metazoa</taxon>
        <taxon>Ecdysozoa</taxon>
        <taxon>Arthropoda</taxon>
        <taxon>Crustacea</taxon>
        <taxon>Multicrustacea</taxon>
        <taxon>Malacostraca</taxon>
        <taxon>Eumalacostraca</taxon>
        <taxon>Eucarida</taxon>
        <taxon>Decapoda</taxon>
        <taxon>Pleocyemata</taxon>
        <taxon>Anomura</taxon>
        <taxon>Galatheoidea</taxon>
        <taxon>Porcellanidae</taxon>
        <taxon>Petrolisthes</taxon>
    </lineage>
</organism>
<feature type="compositionally biased region" description="Basic and acidic residues" evidence="1">
    <location>
        <begin position="590"/>
        <end position="610"/>
    </location>
</feature>
<protein>
    <submittedName>
        <fullName evidence="2">Uncharacterized protein</fullName>
    </submittedName>
</protein>
<feature type="compositionally biased region" description="Basic and acidic residues" evidence="1">
    <location>
        <begin position="1576"/>
        <end position="1586"/>
    </location>
</feature>
<feature type="compositionally biased region" description="Basic and acidic residues" evidence="1">
    <location>
        <begin position="399"/>
        <end position="473"/>
    </location>
</feature>
<feature type="compositionally biased region" description="Acidic residues" evidence="1">
    <location>
        <begin position="795"/>
        <end position="817"/>
    </location>
</feature>
<feature type="compositionally biased region" description="Basic and acidic residues" evidence="1">
    <location>
        <begin position="174"/>
        <end position="191"/>
    </location>
</feature>
<feature type="compositionally biased region" description="Basic and acidic residues" evidence="1">
    <location>
        <begin position="127"/>
        <end position="151"/>
    </location>
</feature>
<feature type="region of interest" description="Disordered" evidence="1">
    <location>
        <begin position="984"/>
        <end position="1045"/>
    </location>
</feature>
<feature type="compositionally biased region" description="Low complexity" evidence="1">
    <location>
        <begin position="1629"/>
        <end position="1646"/>
    </location>
</feature>
<evidence type="ECO:0000313" key="2">
    <source>
        <dbReference type="EMBL" id="KAK4293827.1"/>
    </source>
</evidence>
<dbReference type="EMBL" id="JAWZYT010004444">
    <property type="protein sequence ID" value="KAK4293827.1"/>
    <property type="molecule type" value="Genomic_DNA"/>
</dbReference>
<feature type="compositionally biased region" description="Basic and acidic residues" evidence="1">
    <location>
        <begin position="502"/>
        <end position="512"/>
    </location>
</feature>
<keyword evidence="3" id="KW-1185">Reference proteome</keyword>
<feature type="region of interest" description="Disordered" evidence="1">
    <location>
        <begin position="793"/>
        <end position="828"/>
    </location>
</feature>
<feature type="compositionally biased region" description="Basic and acidic residues" evidence="1">
    <location>
        <begin position="712"/>
        <end position="728"/>
    </location>
</feature>
<gene>
    <name evidence="2" type="ORF">Pmani_033504</name>
</gene>
<feature type="compositionally biased region" description="Low complexity" evidence="1">
    <location>
        <begin position="994"/>
        <end position="1020"/>
    </location>
</feature>
<feature type="compositionally biased region" description="Basic and acidic residues" evidence="1">
    <location>
        <begin position="106"/>
        <end position="116"/>
    </location>
</feature>
<feature type="region of interest" description="Disordered" evidence="1">
    <location>
        <begin position="277"/>
        <end position="512"/>
    </location>
</feature>
<comment type="caution">
    <text evidence="2">The sequence shown here is derived from an EMBL/GenBank/DDBJ whole genome shotgun (WGS) entry which is preliminary data.</text>
</comment>
<feature type="region of interest" description="Disordered" evidence="1">
    <location>
        <begin position="30"/>
        <end position="198"/>
    </location>
</feature>
<feature type="region of interest" description="Disordered" evidence="1">
    <location>
        <begin position="543"/>
        <end position="728"/>
    </location>
</feature>
<reference evidence="2" key="1">
    <citation type="submission" date="2023-11" db="EMBL/GenBank/DDBJ databases">
        <title>Genome assemblies of two species of porcelain crab, Petrolisthes cinctipes and Petrolisthes manimaculis (Anomura: Porcellanidae).</title>
        <authorList>
            <person name="Angst P."/>
        </authorList>
    </citation>
    <scope>NUCLEOTIDE SEQUENCE</scope>
    <source>
        <strain evidence="2">PB745_02</strain>
        <tissue evidence="2">Gill</tissue>
    </source>
</reference>
<proteinExistence type="predicted"/>
<feature type="region of interest" description="Disordered" evidence="1">
    <location>
        <begin position="1177"/>
        <end position="1200"/>
    </location>
</feature>
<name>A0AAE1NRA1_9EUCA</name>
<evidence type="ECO:0000313" key="3">
    <source>
        <dbReference type="Proteomes" id="UP001292094"/>
    </source>
</evidence>
<accession>A0AAE1NRA1</accession>
<feature type="region of interest" description="Disordered" evidence="1">
    <location>
        <begin position="1302"/>
        <end position="1353"/>
    </location>
</feature>
<feature type="compositionally biased region" description="Low complexity" evidence="1">
    <location>
        <begin position="30"/>
        <end position="55"/>
    </location>
</feature>
<feature type="compositionally biased region" description="Basic and acidic residues" evidence="1">
    <location>
        <begin position="292"/>
        <end position="302"/>
    </location>
</feature>
<feature type="region of interest" description="Disordered" evidence="1">
    <location>
        <begin position="1576"/>
        <end position="1646"/>
    </location>
</feature>
<dbReference type="Proteomes" id="UP001292094">
    <property type="component" value="Unassembled WGS sequence"/>
</dbReference>
<feature type="compositionally biased region" description="Basic and acidic residues" evidence="1">
    <location>
        <begin position="340"/>
        <end position="363"/>
    </location>
</feature>